<evidence type="ECO:0000313" key="3">
    <source>
        <dbReference type="EMBL" id="GIL69953.1"/>
    </source>
</evidence>
<protein>
    <recommendedName>
        <fullName evidence="2">G-patch domain-containing protein</fullName>
    </recommendedName>
</protein>
<feature type="region of interest" description="Disordered" evidence="1">
    <location>
        <begin position="539"/>
        <end position="565"/>
    </location>
</feature>
<dbReference type="PANTHER" id="PTHR47423:SF2">
    <property type="entry name" value="PROTEIN SQS1"/>
    <property type="match status" value="1"/>
</dbReference>
<evidence type="ECO:0000313" key="4">
    <source>
        <dbReference type="Proteomes" id="UP000747110"/>
    </source>
</evidence>
<dbReference type="Pfam" id="PF01585">
    <property type="entry name" value="G-patch"/>
    <property type="match status" value="1"/>
</dbReference>
<dbReference type="InterPro" id="IPR000467">
    <property type="entry name" value="G_patch_dom"/>
</dbReference>
<feature type="compositionally biased region" description="Basic and acidic residues" evidence="1">
    <location>
        <begin position="865"/>
        <end position="875"/>
    </location>
</feature>
<feature type="compositionally biased region" description="Gly residues" evidence="1">
    <location>
        <begin position="897"/>
        <end position="907"/>
    </location>
</feature>
<feature type="compositionally biased region" description="Basic and acidic residues" evidence="1">
    <location>
        <begin position="155"/>
        <end position="179"/>
    </location>
</feature>
<feature type="compositionally biased region" description="Acidic residues" evidence="1">
    <location>
        <begin position="193"/>
        <end position="219"/>
    </location>
</feature>
<dbReference type="PROSITE" id="PS50174">
    <property type="entry name" value="G_PATCH"/>
    <property type="match status" value="1"/>
</dbReference>
<dbReference type="Proteomes" id="UP000747110">
    <property type="component" value="Unassembled WGS sequence"/>
</dbReference>
<feature type="compositionally biased region" description="Low complexity" evidence="1">
    <location>
        <begin position="780"/>
        <end position="823"/>
    </location>
</feature>
<dbReference type="EMBL" id="BNCP01000001">
    <property type="protein sequence ID" value="GIL69953.1"/>
    <property type="molecule type" value="Genomic_DNA"/>
</dbReference>
<feature type="region of interest" description="Disordered" evidence="1">
    <location>
        <begin position="721"/>
        <end position="830"/>
    </location>
</feature>
<gene>
    <name evidence="3" type="ORF">Vretifemale_798</name>
</gene>
<accession>A0A8J4C222</accession>
<feature type="compositionally biased region" description="Basic and acidic residues" evidence="1">
    <location>
        <begin position="1008"/>
        <end position="1018"/>
    </location>
</feature>
<name>A0A8J4C222_9CHLO</name>
<sequence>MGRRKKKAPTFVVGESQEFPASVEQGFEPAYVQIGGVRITNHGLSWPQQASAGDVSRKHQRQQQHPPWRSRRSRQQRRSSPNSSSDEGHDDDDGKVGCSSDRLDEALQDYLDNVLRGAGGSGSSEDCGGDGAKRGSGRGGSGRRSGAATHRGLQGRRDGARLPAVSRDKEESSEAELRVPVRGRGICVRLSDNEEEEDDQRSMPDDDDEDEEEEEEECEREGVDGGFGEGGGGDEELEDLRESEEEEVYGDAAMLHRLLYGFAGRDLGESEGEEESGGRGNLYEALLASKLHSDTDDSEEDKAVEKHCTEDEDEGLSYSQWIGLGHHRRRRQAHQPHRGAGGRGKEPVRSGTVNYYYEYQYDSEGKEKVVVVEASPEAVAVPSKLLVSQRAAGSSREDQTRQRNQKVSKDSISIASTKQLRCGAADCGSTGDVGAGDRHGRGVRAEAAGGIDVRSDRHDSGPGNPQRVGIGGEAVAAVAAVEAAAVAGAGESEEEAGIARTPVLEAHVSRFPFVMRSREQVRAAAAATAATLMAISATGGATPAAPRSGRNRQQEQYQPYQLQQPRQRSVVRGALNGALRPGEKKKLKKEKMQAKRAAREAVRGFDVERVAEQIADFVSSEGDMLALEPLGSYGTAVAQSLAGVYGLKHSIQGARKHKFLLLQPTDRTKAPDEATRDKVDKIVTAEISRQRRGAAAGAGVGAAGMALQDITPSSVAAARRGGAAGKAKKGGGGRGASAAGAAGAGGTPQSLEGGKRHASRYSQPVAFVRSGVQRDGGSGSSSSRGSSSRGSSSRGSSGSESDSDSSSSREQSQDEAAAATAATGRAWKDAEEEGEAHLGLGAIDAQREWLAAAFGGLGFRSHPVEESPVESRLDDVASLGNHGSRSRQASPARGETPFGGGGGGGGSNATAGAAAARCDPPVIQSDGVSYFRAHFCLGLGYDAEERQIQTTGHAGVGVYDRFSESQPWRFSGRSSRTGLGFRGPYAAVTAEPEGAEQQQHQQEEEVGEEVRGVREVEMKAANGDYGDEKEAGPGDADAEFDAAMSDRGNSETLATPPLPDKDTGNGEWRVDRRRRGKGPSATSAAAGGGGSGCRSGRKGHTGGGAAATIPPPPPPLLGPMSSTAPSVAGSALNRTAQQVKAAERSAGKKARRQLRQQQQQYQLLQPLLPDSEPLLPDRSPGLGLGVAPASLTYEFASFERHGTGIGSRLMGRMGWTQGEGLGRARQGRAEPLRAFLRPKALGLGADG</sequence>
<organism evidence="3 4">
    <name type="scientific">Volvox reticuliferus</name>
    <dbReference type="NCBI Taxonomy" id="1737510"/>
    <lineage>
        <taxon>Eukaryota</taxon>
        <taxon>Viridiplantae</taxon>
        <taxon>Chlorophyta</taxon>
        <taxon>core chlorophytes</taxon>
        <taxon>Chlorophyceae</taxon>
        <taxon>CS clade</taxon>
        <taxon>Chlamydomonadales</taxon>
        <taxon>Volvocaceae</taxon>
        <taxon>Volvox</taxon>
    </lineage>
</organism>
<dbReference type="GO" id="GO:0003676">
    <property type="term" value="F:nucleic acid binding"/>
    <property type="evidence" value="ECO:0007669"/>
    <property type="project" value="InterPro"/>
</dbReference>
<dbReference type="OrthoDB" id="21470at2759"/>
<feature type="compositionally biased region" description="Low complexity" evidence="1">
    <location>
        <begin position="554"/>
        <end position="565"/>
    </location>
</feature>
<feature type="compositionally biased region" description="Basic and acidic residues" evidence="1">
    <location>
        <begin position="1059"/>
        <end position="1070"/>
    </location>
</feature>
<reference evidence="3" key="1">
    <citation type="journal article" date="2021" name="Proc. Natl. Acad. Sci. U.S.A.">
        <title>Three genomes in the algal genus Volvox reveal the fate of a haploid sex-determining region after a transition to homothallism.</title>
        <authorList>
            <person name="Yamamoto K."/>
            <person name="Hamaji T."/>
            <person name="Kawai-Toyooka H."/>
            <person name="Matsuzaki R."/>
            <person name="Takahashi F."/>
            <person name="Nishimura Y."/>
            <person name="Kawachi M."/>
            <person name="Noguchi H."/>
            <person name="Minakuchi Y."/>
            <person name="Umen J.G."/>
            <person name="Toyoda A."/>
            <person name="Nozaki H."/>
        </authorList>
    </citation>
    <scope>NUCLEOTIDE SEQUENCE</scope>
    <source>
        <strain evidence="3">NIES-3786</strain>
    </source>
</reference>
<feature type="region of interest" description="Disordered" evidence="1">
    <location>
        <begin position="326"/>
        <end position="349"/>
    </location>
</feature>
<feature type="region of interest" description="Disordered" evidence="1">
    <location>
        <begin position="43"/>
        <end position="249"/>
    </location>
</feature>
<feature type="region of interest" description="Disordered" evidence="1">
    <location>
        <begin position="865"/>
        <end position="912"/>
    </location>
</feature>
<feature type="region of interest" description="Disordered" evidence="1">
    <location>
        <begin position="1"/>
        <end position="23"/>
    </location>
</feature>
<feature type="compositionally biased region" description="Low complexity" evidence="1">
    <location>
        <begin position="991"/>
        <end position="1000"/>
    </location>
</feature>
<feature type="domain" description="G-patch" evidence="2">
    <location>
        <begin position="1202"/>
        <end position="1247"/>
    </location>
</feature>
<feature type="compositionally biased region" description="Acidic residues" evidence="1">
    <location>
        <begin position="232"/>
        <end position="249"/>
    </location>
</feature>
<feature type="region of interest" description="Disordered" evidence="1">
    <location>
        <begin position="387"/>
        <end position="412"/>
    </location>
</feature>
<feature type="compositionally biased region" description="Basic and acidic residues" evidence="1">
    <location>
        <begin position="291"/>
        <end position="309"/>
    </location>
</feature>
<feature type="compositionally biased region" description="Basic residues" evidence="1">
    <location>
        <begin position="326"/>
        <end position="337"/>
    </location>
</feature>
<dbReference type="SMART" id="SM00443">
    <property type="entry name" value="G_patch"/>
    <property type="match status" value="1"/>
</dbReference>
<evidence type="ECO:0000256" key="1">
    <source>
        <dbReference type="SAM" id="MobiDB-lite"/>
    </source>
</evidence>
<dbReference type="PANTHER" id="PTHR47423">
    <property type="entry name" value="G-PATCH DOMAIN CONTAINING PROTEIN"/>
    <property type="match status" value="1"/>
</dbReference>
<comment type="caution">
    <text evidence="3">The sequence shown here is derived from an EMBL/GenBank/DDBJ whole genome shotgun (WGS) entry which is preliminary data.</text>
</comment>
<feature type="compositionally biased region" description="Basic residues" evidence="1">
    <location>
        <begin position="58"/>
        <end position="77"/>
    </location>
</feature>
<dbReference type="AlphaFoldDB" id="A0A8J4C222"/>
<feature type="region of interest" description="Disordered" evidence="1">
    <location>
        <begin position="290"/>
        <end position="312"/>
    </location>
</feature>
<feature type="region of interest" description="Disordered" evidence="1">
    <location>
        <begin position="990"/>
        <end position="1157"/>
    </location>
</feature>
<keyword evidence="4" id="KW-1185">Reference proteome</keyword>
<proteinExistence type="predicted"/>
<evidence type="ECO:0000259" key="2">
    <source>
        <dbReference type="PROSITE" id="PS50174"/>
    </source>
</evidence>